<evidence type="ECO:0000313" key="8">
    <source>
        <dbReference type="EMBL" id="EDX43427.1"/>
    </source>
</evidence>
<dbReference type="NCBIfam" id="TIGR01167">
    <property type="entry name" value="LPXTG_anchor"/>
    <property type="match status" value="1"/>
</dbReference>
<feature type="compositionally biased region" description="Low complexity" evidence="5">
    <location>
        <begin position="4389"/>
        <end position="4404"/>
    </location>
</feature>
<dbReference type="InterPro" id="IPR052506">
    <property type="entry name" value="Bact_Fn-Binding"/>
</dbReference>
<feature type="region of interest" description="Disordered" evidence="5">
    <location>
        <begin position="1655"/>
        <end position="1705"/>
    </location>
</feature>
<feature type="chain" id="PRO_5002798998" evidence="6">
    <location>
        <begin position="47"/>
        <end position="4454"/>
    </location>
</feature>
<dbReference type="PANTHER" id="PTHR48234">
    <property type="entry name" value="GH09231P"/>
    <property type="match status" value="1"/>
</dbReference>
<dbReference type="eggNOG" id="COG4932">
    <property type="taxonomic scope" value="Bacteria"/>
</dbReference>
<dbReference type="eggNOG" id="COG0810">
    <property type="taxonomic scope" value="Bacteria"/>
</dbReference>
<feature type="region of interest" description="Disordered" evidence="5">
    <location>
        <begin position="4169"/>
        <end position="4192"/>
    </location>
</feature>
<evidence type="ECO:0000256" key="4">
    <source>
        <dbReference type="ARBA" id="ARBA00023088"/>
    </source>
</evidence>
<dbReference type="PATRIC" id="fig|349123.13.peg.1971"/>
<dbReference type="NCBIfam" id="TIGR01168">
    <property type="entry name" value="YSIRK_signal"/>
    <property type="match status" value="1"/>
</dbReference>
<feature type="region of interest" description="Disordered" evidence="5">
    <location>
        <begin position="2459"/>
        <end position="2498"/>
    </location>
</feature>
<evidence type="ECO:0000259" key="7">
    <source>
        <dbReference type="PROSITE" id="PS50847"/>
    </source>
</evidence>
<feature type="region of interest" description="Disordered" evidence="5">
    <location>
        <begin position="2319"/>
        <end position="2353"/>
    </location>
</feature>
<dbReference type="EMBL" id="AAPZ02000001">
    <property type="protein sequence ID" value="EDX43427.1"/>
    <property type="molecule type" value="Genomic_DNA"/>
</dbReference>
<dbReference type="InterPro" id="IPR041495">
    <property type="entry name" value="Mub_B2"/>
</dbReference>
<feature type="compositionally biased region" description="Low complexity" evidence="5">
    <location>
        <begin position="4063"/>
        <end position="4077"/>
    </location>
</feature>
<keyword evidence="4" id="KW-0572">Peptidoglycan-anchor</keyword>
<dbReference type="Pfam" id="PF04650">
    <property type="entry name" value="YSIRK_signal"/>
    <property type="match status" value="1"/>
</dbReference>
<dbReference type="eggNOG" id="COG3266">
    <property type="taxonomic scope" value="Bacteria"/>
</dbReference>
<dbReference type="Pfam" id="PF00746">
    <property type="entry name" value="Gram_pos_anchor"/>
    <property type="match status" value="1"/>
</dbReference>
<dbReference type="Pfam" id="PF17966">
    <property type="entry name" value="Muc_B2"/>
    <property type="match status" value="15"/>
</dbReference>
<evidence type="ECO:0000256" key="5">
    <source>
        <dbReference type="SAM" id="MobiDB-lite"/>
    </source>
</evidence>
<feature type="compositionally biased region" description="Low complexity" evidence="5">
    <location>
        <begin position="2214"/>
        <end position="2227"/>
    </location>
</feature>
<keyword evidence="1" id="KW-0134">Cell wall</keyword>
<accession>B3XNF2</accession>
<reference evidence="9" key="1">
    <citation type="submission" date="2008-06" db="EMBL/GenBank/DDBJ databases">
        <title>Permanent draft sequence of Lactobacillus reuteri 100-23.</title>
        <authorList>
            <consortium name="US DOE Joint Genome Institute"/>
            <person name="Copeland A."/>
            <person name="Lucas S."/>
            <person name="Lapidus A."/>
            <person name="Barry K."/>
            <person name="Detter J.C."/>
            <person name="Glavina del Rio T."/>
            <person name="Hammon N."/>
            <person name="Israni S."/>
            <person name="Dalin E."/>
            <person name="Tice H."/>
            <person name="Pitluck S."/>
            <person name="Sun H."/>
            <person name="Schmutz J."/>
            <person name="Larimer F."/>
            <person name="Land M."/>
            <person name="Hauser L."/>
            <person name="Walter J."/>
            <person name="Heng N.C.K."/>
            <person name="Tannock G.W."/>
            <person name="Richardson P."/>
        </authorList>
    </citation>
    <scope>NUCLEOTIDE SEQUENCE [LARGE SCALE GENOMIC DNA]</scope>
    <source>
        <strain evidence="9">DSM 17509 / CIP 109821 / 100-23</strain>
    </source>
</reference>
<dbReference type="Gene3D" id="3.10.20.470">
    <property type="match status" value="10"/>
</dbReference>
<keyword evidence="2" id="KW-0964">Secreted</keyword>
<dbReference type="Gene3D" id="2.60.40.4300">
    <property type="match status" value="17"/>
</dbReference>
<sequence>MLSHNNWEEQIKKYEPKKQRFTIKKLSVGVASVLLGVTFAAGTASADSTTANADSASGSDSAEQTDHNLTLNSASTSTLKSATAENQSNNASAAVQNPAGDIQAQAANDYEAAVSAAVASASSDAASEATQNSASAAQNSSAASSSAQTSAASAVATQSFEVSSAATNNDVNYASVFASLAAMPEANTAASSSATSASTDDEYSNYKTVTDWNGLQNAVLSGAQGVNIKGNITPGFLGTLLGNGLTINDTFTIHGIDGAVLNLNGQKITNNGQLTLADVTVNGSIMGNGTVNIKGNVTSNVNDLNGYTLTENDGASTSAINRNKGIKVNYDQTKGYNIEANTVNVEEGASLTVNRSSIGDGIHLVNSNSAVNVADNAQLTVNMNTNNDLNTKARYHDAGIFAESTGNFTTGYKSVVTFNTSIGQAISMTGVRPNDFDNDRFGGYSSAQSRSNGSGQINLGRYSTMNFTGRDGVILGDNSHFNVGEYANVNFENKGRGVALDLANNSDINISDHAVTYFHSVGKSTTNARGQNVGPSGSYDGYNYIGVNEGGNITVGNDATFRVILEGRGSNAWDDVVSLDSRNASTSAAFTSKKGAVVDIRDDNTDYYAELLSFPLGNAHSRIDIQDPLLLNLQRYSAGGATQGWMPIGGTKINDTSTRYTANLIYMSDSNGVLSIGGSDYIVYQQIKSEGTKQLWLNVNEVYIPMNGFQTKDPYNNQANADLSVSGTDLTAGIKANQVHNYNGSPLTGKDAPYYGISTQRADHQIWIAHKTSIQLKGTHKHTITYVNEDGTPVLDASGNPLVVTQDLNLTRDLDLDITADQAEAIKDYALNHNSDEILQYIRDAYKVVNDSGWKITDKDGKVVENPYSAVASPKEDGYVATIKSSNAPGVTVGADGSSVKANFSFDPAEDVVQNGKLSKDYIDNGTTGIPANYETVVVYKKAAEKGSVKVVYHDDTTNTDIPNTEYNTGSVDAGTKVDYSTATTISNLEKQGYVYVTTDGTIPTEIPANDNVTVTVHLKHGLEDVNKNNPHDQVVSATVTRKVNYTVNGQANSQLPAKTESVDFSATGHWDKVLHQLVDVVNGNIVVENGQVKQGSLTWTPDSATLNGYDVPVLAGYHVDSVSATQNGQDVTAQNVNGNGAVNNVTVNHNDKDINVTVNLVKNAEEKANLKIVDDTTGQTLNTLNAQGDENTPISFTNGASTVQGYLNNGYKFVKAVNDQNGRTLSTTDYASANFGNYDTDANTDQSFTVHLVHGTKPVNPENPTDKYTKNDLQKSATRTINYVDNQDNKIADSQTSTVVFTGKGTVDTVTGNLVNLNPDGSIKDQNGQLTWTYSVDGGAAQNGTSYEFAQTANRPTIEYNGNTYNFTSVNPGNYNAGNGAVSSYLVNTNNAQDLTVNVVYNKQATYHAGNTETREVTRTINYIDGTTNEKIPANLIQDNPIEQTSTLSRTQIVDNDGKVIGWGTVSADGKSYTINNNNDGWTISGNWDAVTSPDLTANGYKAPRFDNGTSAATVAGVTVDQNTTNTTVNVYYDHNQIPVGPDTPDKHGVDPNELTKNVKETVHYVGADDKTPADSVQNSKWTRTVTVDAVTNEIVPNGQYTTDWTIPDGQKTTYDQVNTPVVEGYYADQANVPATAVTQDDIEKTVTYKPVGNVVPVDPNGNPIPGVPSTPFPNDPTDPTKTTPGTKPTVPGYHPETGKPGDPVDPVPGNPGEDVKVPYVKDQGAVQVIYHDDTTNTTIPGVGYNSGDLDAGTKVEYTTTTTIADLEKQGYVYVSTDGTIPAEIPANDSITVTVHMKHGVQPVTPDTPTPDVPKNTPAEARPDRLTKKVNLTVNYVNADGTTFTGTIPANAKQTATFTGTAYVDKVTGQLVNAKQEDGKWVIDTADTAAPQITWTSDKTSFDSVTSPAEKGYHVTNVSAHKDGNNVAAITGLTKDSSDITVTVTYAKNGTKIENQQTIHTKATVHYEGAGDQTPADNVQDGFTFEYTGDTYDAETGDKLSDGTWNATSHAYNAVTVPTINGYHTEISVVPSSDLTVTQDKPEVTVTVKYVKNGEEVVNKQNLPASQTVKYVDEDGNALRPEKKQTAEFIYSGDTKDSVTGQITKQGSWNETNHSFTAEDVPVIDGYVAVSGYTNEGGQYVAGGFNAANTGSDADRNKVFTVVYKKVGKIIPVGPDGKTPIPDAPTPNYPNDPTNPTDVKPNEPVPNVPGYRPTVPTVTPDKPTEDTPVIYNQVQKADLTIVDQDNNNQQIIVDGVTTKFNADGIKDENIVFTGTEAAQAALEARGYEFVSSNFTSGTKFDDDANTDQHFVIVMKHGQQPVTPTNPGKPGEPINPNDPDPNGPKYPQGSDQVTKDITRTIQYVDENGDTVSSSVEQPVHFTAQGILDKVTGQWITPLTWSGSQAVASVKSPVIAGYHLVSVDRDAAGNDVAGVTLTHENDSYTVTVKYAKNGKIIPVDPSGKPIPNVPTPQYPTDPSDPAKVTPNEPVPTIPGYTPETPTVTPDKPGEDTPVVYHQNVQATVNYIDDVTGQTLKTDTLQGVEGNKSDYSTKGSIANYESQGYKLVSDDFPADGYTFATGEHVFNVHLTHSTSPVNPDHPGAGYSATDLKKTVTRTINYLDGQGNVVANQVSQSFDFIANGTVDNVTHKLVTVENGKIIGDGQLTWNAASHDFDAVVSPTIKGMHVTNVTPTDQKAGDNVAKTTVNNQSGNIIVNVYYASNGTHQDGAKTVPSTQTVTFVDEDGNELHAPAVSDFTFSRTPDVTDPEGNVTEGSWNATSHTYGTVNVPVIPGYVAEVTTAGGKTATIDNPNVTDKVVYKKVGKIIPVDPTGKPIPDTPTPSYPNDPTDPTKVTPDEPVPSIPGYTPDTPTVTPDKPTTDTPVTYRQNVQATVTYIDDVTGSTLKTDTLTGLDGKPSDYSTKGSIANYESQGYELVSDDFPADGYTFSTTGTHSFTVHLTHGTEPVNPEHPGAGYDKTDLQKEVTRTIHFVNTQDGKQVADPVSETVNFTANGTVDKVTGKLVTVENGKITGQGKLSWTPAQDVKAVQSPAIDGMHITYVSRDADGTNVKGVSLTHNDSSYDVYVNYAPNGTTNEHGQNIPASQTIKFVDENGNTLRENNVQTSEFTRTPDVVDSVTGKAITEGSWNETSHKFGTINVPVIDGYVAEVTTAGGLTATTDNPNVVTEVVYKKVGKIIPVDPTGNPIPNVPTPSYPNDPTDPTKVTPDEPVPTIPGYTPEVPTVTPGVPTEDTPVVYHPVDNTQNAQVRYIDLTNNEELANSGNLSGQPGDKINYSTADEIKSLEDKGYVLVNDGFPTDAAFDNDKDHDQVFTVTFRHGTQPVTPTNPGKPGEPINPNDPDGPKYPDGSDQVTKDVTRTVQYVDENGNKVSEPVEQPVHFTAQGVLDKVTGQWITPLTWSGSQSVAGVKTPVVEGYHVVNVDRDGDGNNVAGVTLTHENDSYTVTVKYAKNGKIIPVDPTGNPIPNVPTPQYPTDPTDPAKVTPNEPVPNVPGYTPSVPTVTPTDPGKDTPVPYNPIVNDQTAVVNYVDQDNNNAQIATSGNLTGKPGSVINYSTADQIKQLEDQGYVLVSDGFPAGATFDDDDNTTQTYTVVLKHGQQPVTPTNPGKPGEPINPNDPDGPKYPDGSDQVTKDVTRTIQYVDENGNKVSEPVEQTAHFTGEGVLDKVTGQWITPITWTGNGNLTGEKTPVVEGYHVVRVSRDSTDNINVDGTTVNHETNDYTVTVSYAKNGKIIPVDPSGKPIPNVPTPQYPTDPTDPAKVTPNEPVPNVPGYTPSVPTVTPTDPGKDTPVPYNPIVNDQTAVVNYVDQDNNNAQIATSGNLTGKPGSVINYSTADQIKQLEDQGYVLVSDGFPAGAVFDNDDNTTQTYTVVLKHGTTTFKPDKPGTPGEPINPNYPDGPKVTNEDVDYLKNVKFTVHYVGAGNDNPADNVQNAQWTRSITVDNVTGKIISSTEWVSNKGSYDGVKTPVVNGYHADRAQVEGPSVTMEDQETTVTYVPNGKIIPVDPNGNPIPDVPTPQYPTDPTDPTKVTPDEPVPTIPGYKPEVPTVTPTDPGVDTPVKYTPDTVNPKPAVDQIAIVNYVDQDNNNVQIATSGDLTGKAGDKINYSTANQIKQLEAQGYVLVTDGFPAGATFDDNADQNQVFTVVLKHGHAPVGPNNPHEPGTPVNPDEPNGPKWPAKDTYTKEYTSTVHFVDNNGNKMHDDDVQTSIWTRTLIVDKVTGQIINPDEEWTADKGSYNEVKVPVINGYVADKANVPAKETVQRNIEDTVTYSKVGNIVPVDPSGNPLPNVPAVPYTNDPTDPTKVVPDEPVPSVPGMTPNVTTVTPTHPTVDTPVVYTTPTPVTPETPVTPQPDEPATPETPAAPEPVQPATPQAPAAPQAETPAPVKTESAAPAKQEAKKLPQTGNENNSAAALGLAALGLTGLLAAGKKRRKED</sequence>
<feature type="region of interest" description="Disordered" evidence="5">
    <location>
        <begin position="3201"/>
        <end position="3223"/>
    </location>
</feature>
<feature type="signal peptide" evidence="6">
    <location>
        <begin position="1"/>
        <end position="46"/>
    </location>
</feature>
<name>B3XNF2_LIMR1</name>
<evidence type="ECO:0000256" key="1">
    <source>
        <dbReference type="ARBA" id="ARBA00022512"/>
    </source>
</evidence>
<dbReference type="PANTHER" id="PTHR48234:SF1">
    <property type="entry name" value="SEA DOMAIN-CONTAINING PROTEIN-RELATED"/>
    <property type="match status" value="1"/>
</dbReference>
<feature type="compositionally biased region" description="Low complexity" evidence="5">
    <location>
        <begin position="1679"/>
        <end position="1694"/>
    </location>
</feature>
<dbReference type="InterPro" id="IPR041558">
    <property type="entry name" value="MucBP_2"/>
</dbReference>
<dbReference type="RefSeq" id="WP_003665368.1">
    <property type="nucleotide sequence ID" value="NZ_AAPZ02000001.1"/>
</dbReference>
<feature type="compositionally biased region" description="Low complexity" evidence="5">
    <location>
        <begin position="1655"/>
        <end position="1666"/>
    </location>
</feature>
<evidence type="ECO:0000313" key="9">
    <source>
        <dbReference type="Proteomes" id="UP000003853"/>
    </source>
</evidence>
<feature type="region of interest" description="Disordered" evidence="5">
    <location>
        <begin position="2756"/>
        <end position="2776"/>
    </location>
</feature>
<feature type="compositionally biased region" description="Pro residues" evidence="5">
    <location>
        <begin position="4360"/>
        <end position="4374"/>
    </location>
</feature>
<feature type="region of interest" description="Disordered" evidence="5">
    <location>
        <begin position="2826"/>
        <end position="2881"/>
    </location>
</feature>
<feature type="region of interest" description="Disordered" evidence="5">
    <location>
        <begin position="3613"/>
        <end position="3646"/>
    </location>
</feature>
<feature type="domain" description="Gram-positive cocci surface proteins LPxTG" evidence="7">
    <location>
        <begin position="4420"/>
        <end position="4454"/>
    </location>
</feature>
<feature type="region of interest" description="Disordered" evidence="5">
    <location>
        <begin position="1803"/>
        <end position="1822"/>
    </location>
</feature>
<feature type="region of interest" description="Disordered" evidence="5">
    <location>
        <begin position="4328"/>
        <end position="4427"/>
    </location>
</feature>
<evidence type="ECO:0000256" key="2">
    <source>
        <dbReference type="ARBA" id="ARBA00022525"/>
    </source>
</evidence>
<feature type="region of interest" description="Disordered" evidence="5">
    <location>
        <begin position="46"/>
        <end position="95"/>
    </location>
</feature>
<gene>
    <name evidence="8" type="ORF">Lreu23DRAFT_4946</name>
</gene>
<evidence type="ECO:0000256" key="6">
    <source>
        <dbReference type="SAM" id="SignalP"/>
    </source>
</evidence>
<dbReference type="InterPro" id="IPR019931">
    <property type="entry name" value="LPXTG_anchor"/>
</dbReference>
<protein>
    <submittedName>
        <fullName evidence="8">LPXTG-motif cell wall anchor domain protein</fullName>
    </submittedName>
</protein>
<dbReference type="Pfam" id="PF17965">
    <property type="entry name" value="MucBP_2"/>
    <property type="match status" value="10"/>
</dbReference>
<proteinExistence type="predicted"/>
<organism evidence="8 9">
    <name type="scientific">Limosilactobacillus reuteri subsp. rodentium (strain DSM 17509 / CIP 109821 / 100-23)</name>
    <name type="common">Lactobacillus reuteri</name>
    <dbReference type="NCBI Taxonomy" id="349123"/>
    <lineage>
        <taxon>Bacteria</taxon>
        <taxon>Bacillati</taxon>
        <taxon>Bacillota</taxon>
        <taxon>Bacilli</taxon>
        <taxon>Lactobacillales</taxon>
        <taxon>Lactobacillaceae</taxon>
        <taxon>Limosilactobacillus</taxon>
    </lineage>
</organism>
<dbReference type="Proteomes" id="UP000003853">
    <property type="component" value="Unassembled WGS sequence"/>
</dbReference>
<dbReference type="InterPro" id="IPR005877">
    <property type="entry name" value="YSIRK_signal_dom"/>
</dbReference>
<comment type="caution">
    <text evidence="8">The sequence shown here is derived from an EMBL/GenBank/DDBJ whole genome shotgun (WGS) entry which is preliminary data.</text>
</comment>
<feature type="region of interest" description="Disordered" evidence="5">
    <location>
        <begin position="4039"/>
        <end position="4084"/>
    </location>
</feature>
<feature type="region of interest" description="Disordered" evidence="5">
    <location>
        <begin position="3335"/>
        <end position="3368"/>
    </location>
</feature>
<dbReference type="PROSITE" id="PS50847">
    <property type="entry name" value="GRAM_POS_ANCHORING"/>
    <property type="match status" value="1"/>
</dbReference>
<feature type="compositionally biased region" description="Pro residues" evidence="5">
    <location>
        <begin position="1667"/>
        <end position="1678"/>
    </location>
</feature>
<feature type="region of interest" description="Disordered" evidence="5">
    <location>
        <begin position="2176"/>
        <end position="2227"/>
    </location>
</feature>
<feature type="compositionally biased region" description="Low complexity" evidence="5">
    <location>
        <begin position="2865"/>
        <end position="2881"/>
    </location>
</feature>
<keyword evidence="3 6" id="KW-0732">Signal</keyword>
<evidence type="ECO:0000256" key="3">
    <source>
        <dbReference type="ARBA" id="ARBA00022729"/>
    </source>
</evidence>
<feature type="compositionally biased region" description="Low complexity" evidence="5">
    <location>
        <begin position="4332"/>
        <end position="4359"/>
    </location>
</feature>
<feature type="region of interest" description="Disordered" evidence="5">
    <location>
        <begin position="3897"/>
        <end position="3917"/>
    </location>
</feature>